<evidence type="ECO:0000313" key="3">
    <source>
        <dbReference type="Proteomes" id="UP001465976"/>
    </source>
</evidence>
<keyword evidence="3" id="KW-1185">Reference proteome</keyword>
<dbReference type="Proteomes" id="UP001465976">
    <property type="component" value="Unassembled WGS sequence"/>
</dbReference>
<accession>A0ABR3EY61</accession>
<protein>
    <submittedName>
        <fullName evidence="2">Uncharacterized protein</fullName>
    </submittedName>
</protein>
<comment type="caution">
    <text evidence="2">The sequence shown here is derived from an EMBL/GenBank/DDBJ whole genome shotgun (WGS) entry which is preliminary data.</text>
</comment>
<feature type="compositionally biased region" description="Basic and acidic residues" evidence="1">
    <location>
        <begin position="63"/>
        <end position="87"/>
    </location>
</feature>
<proteinExistence type="predicted"/>
<reference evidence="2 3" key="1">
    <citation type="submission" date="2024-02" db="EMBL/GenBank/DDBJ databases">
        <title>A draft genome for the cacao thread blight pathogen Marasmius crinis-equi.</title>
        <authorList>
            <person name="Cohen S.P."/>
            <person name="Baruah I.K."/>
            <person name="Amoako-Attah I."/>
            <person name="Bukari Y."/>
            <person name="Meinhardt L.W."/>
            <person name="Bailey B.A."/>
        </authorList>
    </citation>
    <scope>NUCLEOTIDE SEQUENCE [LARGE SCALE GENOMIC DNA]</scope>
    <source>
        <strain evidence="2 3">GH-76</strain>
    </source>
</reference>
<evidence type="ECO:0000313" key="2">
    <source>
        <dbReference type="EMBL" id="KAL0567866.1"/>
    </source>
</evidence>
<feature type="region of interest" description="Disordered" evidence="1">
    <location>
        <begin position="63"/>
        <end position="103"/>
    </location>
</feature>
<name>A0ABR3EY61_9AGAR</name>
<organism evidence="2 3">
    <name type="scientific">Marasmius crinis-equi</name>
    <dbReference type="NCBI Taxonomy" id="585013"/>
    <lineage>
        <taxon>Eukaryota</taxon>
        <taxon>Fungi</taxon>
        <taxon>Dikarya</taxon>
        <taxon>Basidiomycota</taxon>
        <taxon>Agaricomycotina</taxon>
        <taxon>Agaricomycetes</taxon>
        <taxon>Agaricomycetidae</taxon>
        <taxon>Agaricales</taxon>
        <taxon>Marasmiineae</taxon>
        <taxon>Marasmiaceae</taxon>
        <taxon>Marasmius</taxon>
    </lineage>
</organism>
<dbReference type="EMBL" id="JBAHYK010001474">
    <property type="protein sequence ID" value="KAL0567866.1"/>
    <property type="molecule type" value="Genomic_DNA"/>
</dbReference>
<sequence>MTRRFHHLTNEPLILHCRLELQGCQTSALCLGRPTTAIRLRDVREEADTWGQGRWCDVRMEKTRGVQEKGNRGGSDGRNRHLRSERDHHKRKSSLQQRTLPHAPLERNIVFEGRYPAHADFSPAMKACMATGGNTTLNPTASDRSLHR</sequence>
<gene>
    <name evidence="2" type="ORF">V5O48_014130</name>
</gene>
<evidence type="ECO:0000256" key="1">
    <source>
        <dbReference type="SAM" id="MobiDB-lite"/>
    </source>
</evidence>